<dbReference type="KEGG" id="lar:lam_396"/>
<dbReference type="InterPro" id="IPR001712">
    <property type="entry name" value="T3SS_FHIPEP"/>
</dbReference>
<evidence type="ECO:0000256" key="4">
    <source>
        <dbReference type="ARBA" id="ARBA00022692"/>
    </source>
</evidence>
<reference evidence="8 9" key="1">
    <citation type="journal article" date="2014" name="Mol. Plant Microbe Interact.">
        <title>The complete genome sequence of Candidatus Liberibacter americanus, associated with citrus Huanglongbing.</title>
        <authorList>
            <person name="Wulff N.A."/>
            <person name="Zhang S."/>
            <person name="Setubal J.C."/>
            <person name="Almeida N.F."/>
            <person name="Martins E.C."/>
            <person name="Harakava R."/>
            <person name="Kumar D."/>
            <person name="Rangel L.T."/>
            <person name="Foissac X."/>
            <person name="Bove J."/>
            <person name="Gabriel D.W."/>
        </authorList>
    </citation>
    <scope>NUCLEOTIDE SEQUENCE [LARGE SCALE GENOMIC DNA]</scope>
    <source>
        <strain evidence="8 9">Sao Paulo</strain>
    </source>
</reference>
<dbReference type="InterPro" id="IPR042193">
    <property type="entry name" value="FHIPEP_3"/>
</dbReference>
<feature type="transmembrane region" description="Helical" evidence="7">
    <location>
        <begin position="44"/>
        <end position="63"/>
    </location>
</feature>
<dbReference type="PATRIC" id="fig|1261131.3.peg.382"/>
<feature type="transmembrane region" description="Helical" evidence="7">
    <location>
        <begin position="207"/>
        <end position="229"/>
    </location>
</feature>
<dbReference type="HOGENOM" id="CLU_015346_3_0_5"/>
<dbReference type="eggNOG" id="COG1298">
    <property type="taxonomic scope" value="Bacteria"/>
</dbReference>
<keyword evidence="8" id="KW-0282">Flagellum</keyword>
<dbReference type="EMBL" id="CP006604">
    <property type="protein sequence ID" value="AHA27763.1"/>
    <property type="molecule type" value="Genomic_DNA"/>
</dbReference>
<dbReference type="Proteomes" id="UP000017862">
    <property type="component" value="Chromosome"/>
</dbReference>
<feature type="transmembrane region" description="Helical" evidence="7">
    <location>
        <begin position="75"/>
        <end position="95"/>
    </location>
</feature>
<gene>
    <name evidence="7 8" type="primary">flhA</name>
    <name evidence="8" type="ORF">lam_396</name>
</gene>
<dbReference type="InterPro" id="IPR042194">
    <property type="entry name" value="FHIPEP_1"/>
</dbReference>
<dbReference type="InterPro" id="IPR006301">
    <property type="entry name" value="FlhA"/>
</dbReference>
<dbReference type="Gene3D" id="1.10.8.540">
    <property type="entry name" value="FHIPEP family, domain 3"/>
    <property type="match status" value="1"/>
</dbReference>
<keyword evidence="8" id="KW-0966">Cell projection</keyword>
<keyword evidence="9" id="KW-1185">Reference proteome</keyword>
<proteinExistence type="inferred from homology"/>
<dbReference type="PRINTS" id="PR00949">
    <property type="entry name" value="TYPE3IMAPROT"/>
</dbReference>
<dbReference type="GO" id="GO:0044780">
    <property type="term" value="P:bacterial-type flagellum assembly"/>
    <property type="evidence" value="ECO:0007669"/>
    <property type="project" value="InterPro"/>
</dbReference>
<evidence type="ECO:0000313" key="8">
    <source>
        <dbReference type="EMBL" id="AHA27763.1"/>
    </source>
</evidence>
<dbReference type="InterPro" id="IPR042196">
    <property type="entry name" value="FHIPEP_4"/>
</dbReference>
<keyword evidence="3 7" id="KW-1003">Cell membrane</keyword>
<evidence type="ECO:0000256" key="7">
    <source>
        <dbReference type="RuleBase" id="RU364093"/>
    </source>
</evidence>
<dbReference type="AlphaFoldDB" id="U6B590"/>
<dbReference type="RefSeq" id="WP_007557156.1">
    <property type="nucleotide sequence ID" value="NC_022793.1"/>
</dbReference>
<evidence type="ECO:0000256" key="6">
    <source>
        <dbReference type="ARBA" id="ARBA00023136"/>
    </source>
</evidence>
<dbReference type="Pfam" id="PF00771">
    <property type="entry name" value="FHIPEP"/>
    <property type="match status" value="1"/>
</dbReference>
<comment type="subcellular location">
    <subcellularLocation>
        <location evidence="1 7">Cell membrane</location>
        <topology evidence="1 7">Multi-pass membrane protein</topology>
    </subcellularLocation>
</comment>
<keyword evidence="8" id="KW-0969">Cilium</keyword>
<keyword evidence="5 7" id="KW-1133">Transmembrane helix</keyword>
<evidence type="ECO:0000256" key="3">
    <source>
        <dbReference type="ARBA" id="ARBA00022475"/>
    </source>
</evidence>
<keyword evidence="7" id="KW-1006">Bacterial flagellum protein export</keyword>
<dbReference type="NCBIfam" id="TIGR01398">
    <property type="entry name" value="FlhA"/>
    <property type="match status" value="1"/>
</dbReference>
<feature type="transmembrane region" description="Helical" evidence="7">
    <location>
        <begin position="249"/>
        <end position="266"/>
    </location>
</feature>
<comment type="similarity">
    <text evidence="2 7">Belongs to the FHIPEP (flagella/HR/invasion proteins export pore) family.</text>
</comment>
<evidence type="ECO:0000256" key="5">
    <source>
        <dbReference type="ARBA" id="ARBA00022989"/>
    </source>
</evidence>
<dbReference type="PANTHER" id="PTHR30161">
    <property type="entry name" value="FLAGELLAR EXPORT PROTEIN, MEMBRANE FLHA SUBUNIT-RELATED"/>
    <property type="match status" value="1"/>
</dbReference>
<dbReference type="Gene3D" id="3.40.50.12790">
    <property type="entry name" value="FHIPEP family, domain 4"/>
    <property type="match status" value="1"/>
</dbReference>
<dbReference type="PANTHER" id="PTHR30161:SF1">
    <property type="entry name" value="FLAGELLAR BIOSYNTHESIS PROTEIN FLHA-RELATED"/>
    <property type="match status" value="1"/>
</dbReference>
<feature type="transmembrane region" description="Helical" evidence="7">
    <location>
        <begin position="286"/>
        <end position="303"/>
    </location>
</feature>
<keyword evidence="7" id="KW-0813">Transport</keyword>
<keyword evidence="7" id="KW-0653">Protein transport</keyword>
<feature type="transmembrane region" description="Helical" evidence="7">
    <location>
        <begin position="115"/>
        <end position="138"/>
    </location>
</feature>
<dbReference type="GO" id="GO:0005886">
    <property type="term" value="C:plasma membrane"/>
    <property type="evidence" value="ECO:0007669"/>
    <property type="project" value="UniProtKB-SubCell"/>
</dbReference>
<keyword evidence="7" id="KW-1005">Bacterial flagellum biogenesis</keyword>
<evidence type="ECO:0000256" key="1">
    <source>
        <dbReference type="ARBA" id="ARBA00004651"/>
    </source>
</evidence>
<accession>U6B590</accession>
<evidence type="ECO:0000256" key="2">
    <source>
        <dbReference type="ARBA" id="ARBA00008835"/>
    </source>
</evidence>
<organism evidence="8 9">
    <name type="scientific">Candidatus Liberibacter americanus str. Sao Paulo</name>
    <dbReference type="NCBI Taxonomy" id="1261131"/>
    <lineage>
        <taxon>Bacteria</taxon>
        <taxon>Pseudomonadati</taxon>
        <taxon>Pseudomonadota</taxon>
        <taxon>Alphaproteobacteria</taxon>
        <taxon>Hyphomicrobiales</taxon>
        <taxon>Rhizobiaceae</taxon>
        <taxon>Liberibacter</taxon>
    </lineage>
</organism>
<comment type="function">
    <text evidence="7">Required for formation of the rod structure of the flagellar apparatus. Together with FliI and FliH, may constitute the export apparatus of flagellin.</text>
</comment>
<dbReference type="PIRSF" id="PIRSF005419">
    <property type="entry name" value="FlhA"/>
    <property type="match status" value="1"/>
</dbReference>
<dbReference type="STRING" id="1261131.lam_396"/>
<dbReference type="GO" id="GO:0009306">
    <property type="term" value="P:protein secretion"/>
    <property type="evidence" value="ECO:0007669"/>
    <property type="project" value="InterPro"/>
</dbReference>
<keyword evidence="4 7" id="KW-0812">Transmembrane</keyword>
<sequence length="693" mass="76229">MLQSLRATSVFNGRNHAHDVVLALCIIFVICIIFLPIPTLLLDIGLASSIALSILILMVALWIEKPMEFSSFPTVLLISTIIRLSLNVATTRAILSFGNEGYGAAGGIIAGFSSLVMAGDFVIGLVVFMILITINFIVITKGATRIAEVGARFTLDAIPGKQMAIDADLASGLIGEDEAKIRRKELEKESSFFGAMDGASKFVRGDAVASIIITAINIMGGIIIGCFRHDMSVSHAADVFVRLSVGDGLVTQVPALLISLAAGLLVSRTTSSGSTNTAIVGQLSSYPRALLISAFFMSILSFIPSLPSFPFLMLGSLFAFGGWYVPYQIFRENIEIASKEKEILEQSQDTEQLDFNISGIELVLGSLVSNYLLTSKNEIFIRVSRIRKKFAQQYGFIFPEIKITTDISLPEKGYHIRIYDTTVATSELRIGEVLVIVGSSENKPSFPGDEVIEPAFGMRSISIMENFTDDLKREGFQPIDNLSVILTHLSEVIRNNLSQLLSYKDVKMLIGRLDNEYKKLADEICSSHISYSGIQAVLKLLLAERVSIRNLHLIIESIAEVAPYFNKTVHIVEQVRIRIAQQICGDLSDEGILNVIKLGNRWDMVFYQAIQRDSKGDVIEFNIEPRAVEEFADEASNVIIKYADQGIPLVIVTLPEIRSYIRMILERNFPSLAVLSHMEISKGLKINILGSIS</sequence>
<feature type="transmembrane region" description="Helical" evidence="7">
    <location>
        <begin position="20"/>
        <end position="38"/>
    </location>
</feature>
<evidence type="ECO:0000313" key="9">
    <source>
        <dbReference type="Proteomes" id="UP000017862"/>
    </source>
</evidence>
<keyword evidence="6 7" id="KW-0472">Membrane</keyword>
<dbReference type="Gene3D" id="3.40.30.60">
    <property type="entry name" value="FHIPEP family, domain 1"/>
    <property type="match status" value="1"/>
</dbReference>
<name>U6B590_9HYPH</name>
<protein>
    <recommendedName>
        <fullName evidence="7">Flagellar biosynthesis protein FlhA</fullName>
    </recommendedName>
</protein>